<feature type="region of interest" description="Disordered" evidence="8">
    <location>
        <begin position="1"/>
        <end position="212"/>
    </location>
</feature>
<feature type="region of interest" description="Disordered" evidence="8">
    <location>
        <begin position="279"/>
        <end position="572"/>
    </location>
</feature>
<evidence type="ECO:0000256" key="8">
    <source>
        <dbReference type="SAM" id="MobiDB-lite"/>
    </source>
</evidence>
<gene>
    <name evidence="10" type="ORF">K493DRAFT_357604</name>
</gene>
<dbReference type="GO" id="GO:0005643">
    <property type="term" value="C:nuclear pore"/>
    <property type="evidence" value="ECO:0007669"/>
    <property type="project" value="UniProtKB-SubCell"/>
</dbReference>
<feature type="compositionally biased region" description="Low complexity" evidence="8">
    <location>
        <begin position="113"/>
        <end position="127"/>
    </location>
</feature>
<feature type="compositionally biased region" description="Polar residues" evidence="8">
    <location>
        <begin position="443"/>
        <end position="470"/>
    </location>
</feature>
<comment type="subcellular location">
    <subcellularLocation>
        <location evidence="1">Nucleus</location>
        <location evidence="1">Nuclear pore complex</location>
    </subcellularLocation>
</comment>
<dbReference type="FunCoup" id="A0A1Y1XVR6">
    <property type="interactions" value="181"/>
</dbReference>
<keyword evidence="5" id="KW-0811">Translocation</keyword>
<protein>
    <recommendedName>
        <fullName evidence="9">RanBD1 domain-containing protein</fullName>
    </recommendedName>
</protein>
<dbReference type="SMART" id="SM00160">
    <property type="entry name" value="RanBD"/>
    <property type="match status" value="1"/>
</dbReference>
<evidence type="ECO:0000256" key="6">
    <source>
        <dbReference type="ARBA" id="ARBA00023132"/>
    </source>
</evidence>
<dbReference type="AlphaFoldDB" id="A0A1Y1XVR6"/>
<dbReference type="SUPFAM" id="SSF50729">
    <property type="entry name" value="PH domain-like"/>
    <property type="match status" value="1"/>
</dbReference>
<evidence type="ECO:0000259" key="9">
    <source>
        <dbReference type="PROSITE" id="PS50196"/>
    </source>
</evidence>
<feature type="compositionally biased region" description="Polar residues" evidence="8">
    <location>
        <begin position="184"/>
        <end position="193"/>
    </location>
</feature>
<dbReference type="PROSITE" id="PS50196">
    <property type="entry name" value="RANBD1"/>
    <property type="match status" value="1"/>
</dbReference>
<feature type="compositionally biased region" description="Low complexity" evidence="8">
    <location>
        <begin position="498"/>
        <end position="532"/>
    </location>
</feature>
<evidence type="ECO:0000256" key="2">
    <source>
        <dbReference type="ARBA" id="ARBA00022448"/>
    </source>
</evidence>
<dbReference type="InterPro" id="IPR015007">
    <property type="entry name" value="NUP2/50/61"/>
</dbReference>
<dbReference type="InParanoid" id="A0A1Y1XVR6"/>
<feature type="compositionally biased region" description="Basic and acidic residues" evidence="8">
    <location>
        <begin position="103"/>
        <end position="112"/>
    </location>
</feature>
<reference evidence="10 11" key="1">
    <citation type="submission" date="2016-07" db="EMBL/GenBank/DDBJ databases">
        <title>Pervasive Adenine N6-methylation of Active Genes in Fungi.</title>
        <authorList>
            <consortium name="DOE Joint Genome Institute"/>
            <person name="Mondo S.J."/>
            <person name="Dannebaum R.O."/>
            <person name="Kuo R.C."/>
            <person name="Labutti K."/>
            <person name="Haridas S."/>
            <person name="Kuo A."/>
            <person name="Salamov A."/>
            <person name="Ahrendt S.R."/>
            <person name="Lipzen A."/>
            <person name="Sullivan W."/>
            <person name="Andreopoulos W.B."/>
            <person name="Clum A."/>
            <person name="Lindquist E."/>
            <person name="Daum C."/>
            <person name="Ramamoorthy G.K."/>
            <person name="Gryganskyi A."/>
            <person name="Culley D."/>
            <person name="Magnuson J.K."/>
            <person name="James T.Y."/>
            <person name="O'Malley M.A."/>
            <person name="Stajich J.E."/>
            <person name="Spatafora J.W."/>
            <person name="Visel A."/>
            <person name="Grigoriev I.V."/>
        </authorList>
    </citation>
    <scope>NUCLEOTIDE SEQUENCE [LARGE SCALE GENOMIC DNA]</scope>
    <source>
        <strain evidence="10 11">CBS 931.73</strain>
    </source>
</reference>
<dbReference type="OrthoDB" id="185618at2759"/>
<dbReference type="PANTHER" id="PTHR38697:SF1">
    <property type="entry name" value="NUCLEAR PORE COMPLEX PROTEIN SIMILAR TO S. CEREVISIAE NUP2 (EUROFUNG)"/>
    <property type="match status" value="1"/>
</dbReference>
<dbReference type="STRING" id="1314790.A0A1Y1XVR6"/>
<keyword evidence="4" id="KW-0653">Protein transport</keyword>
<accession>A0A1Y1XVR6</accession>
<feature type="domain" description="RanBD1" evidence="9">
    <location>
        <begin position="561"/>
        <end position="681"/>
    </location>
</feature>
<evidence type="ECO:0000313" key="11">
    <source>
        <dbReference type="Proteomes" id="UP000193498"/>
    </source>
</evidence>
<dbReference type="GO" id="GO:0015031">
    <property type="term" value="P:protein transport"/>
    <property type="evidence" value="ECO:0007669"/>
    <property type="project" value="UniProtKB-KW"/>
</dbReference>
<evidence type="ECO:0000256" key="5">
    <source>
        <dbReference type="ARBA" id="ARBA00023010"/>
    </source>
</evidence>
<feature type="compositionally biased region" description="Low complexity" evidence="8">
    <location>
        <begin position="164"/>
        <end position="177"/>
    </location>
</feature>
<feature type="compositionally biased region" description="Low complexity" evidence="8">
    <location>
        <begin position="51"/>
        <end position="67"/>
    </location>
</feature>
<dbReference type="GO" id="GO:0051028">
    <property type="term" value="P:mRNA transport"/>
    <property type="evidence" value="ECO:0007669"/>
    <property type="project" value="UniProtKB-KW"/>
</dbReference>
<sequence>MSKRGADKQLTQLNQHEEEEDVDQMSGFRQASADKLAARKIKKPVSRRSKAGSAASTPSAPSPFSGFSFGGTPGSVPAPEVTEEKPKPSPFAAFTFGTPSASTEDKESEKKGSSFTASSASFTFGAAPKSDSAEDSGAKEAPKSTGFTFGAANTSETKPDASIGFTFGGSSPSFTFGSKKDTDSTSTLGNSDNNKAKTDVASSTASKAPATFTFGAPQSTKLNVESQESKSEDKKDLFKHVRGLNVSFMNHVKKQIEINPFVDFSAAFEEYKTHHASIQKKFKESAKDAPKPSVPALDKSVKLDAAEEKKEEAAKPLFTFGAPPAENKSDSQPKPSFSFGAPAKDSESAESVKPSFTFGAPSTEKKSDEPAKPSFTFGAPSSSKPEEKQKPTFGFGSTSSDSKTEEKSTPAFTFGGMTPNTKSDEPSKPSFSFGGSSVDSSSTPKFSFGASTTTTPEKPSTGFTFGATQASESPKKSTETATTPTSTERKKTSISFGSALATSTTPSASSPLNTSSTTPFGAGFTFGTSTSPKPTTEATTQSEEKQDDGEEAEEAEEPSNPDLVKTGAGEEDETTIHEIRCKLYCWNKEKKSYADLGIGIFKMNENTTNHKKRFLVRTEGSGKVTLNVAVFPEMKIDYVQNKKDVSIIAVGEGNKPQKYLVRVKTPEQAAQLYKKIQDNKA</sequence>
<organism evidence="10 11">
    <name type="scientific">Basidiobolus meristosporus CBS 931.73</name>
    <dbReference type="NCBI Taxonomy" id="1314790"/>
    <lineage>
        <taxon>Eukaryota</taxon>
        <taxon>Fungi</taxon>
        <taxon>Fungi incertae sedis</taxon>
        <taxon>Zoopagomycota</taxon>
        <taxon>Entomophthoromycotina</taxon>
        <taxon>Basidiobolomycetes</taxon>
        <taxon>Basidiobolales</taxon>
        <taxon>Basidiobolaceae</taxon>
        <taxon>Basidiobolus</taxon>
    </lineage>
</organism>
<keyword evidence="11" id="KW-1185">Reference proteome</keyword>
<feature type="compositionally biased region" description="Polar residues" evidence="8">
    <location>
        <begin position="145"/>
        <end position="156"/>
    </location>
</feature>
<feature type="compositionally biased region" description="Low complexity" evidence="8">
    <location>
        <begin position="428"/>
        <end position="442"/>
    </location>
</feature>
<keyword evidence="3" id="KW-0509">mRNA transport</keyword>
<feature type="compositionally biased region" description="Basic and acidic residues" evidence="8">
    <location>
        <begin position="281"/>
        <end position="290"/>
    </location>
</feature>
<dbReference type="CDD" id="cd13170">
    <property type="entry name" value="RanBD_NUP50"/>
    <property type="match status" value="1"/>
</dbReference>
<keyword evidence="2" id="KW-0813">Transport</keyword>
<dbReference type="Pfam" id="PF00638">
    <property type="entry name" value="Ran_BP1"/>
    <property type="match status" value="1"/>
</dbReference>
<comment type="caution">
    <text evidence="10">The sequence shown here is derived from an EMBL/GenBank/DDBJ whole genome shotgun (WGS) entry which is preliminary data.</text>
</comment>
<dbReference type="PANTHER" id="PTHR38697">
    <property type="entry name" value="NUCLEAR PORE COMPLEX PROTEIN SIMILAR TO S. CEREVISIAE NUP2 (EUROFUNG)"/>
    <property type="match status" value="1"/>
</dbReference>
<dbReference type="Pfam" id="PF08911">
    <property type="entry name" value="NUP50"/>
    <property type="match status" value="1"/>
</dbReference>
<evidence type="ECO:0000313" key="10">
    <source>
        <dbReference type="EMBL" id="ORX89849.1"/>
    </source>
</evidence>
<evidence type="ECO:0000256" key="4">
    <source>
        <dbReference type="ARBA" id="ARBA00022927"/>
    </source>
</evidence>
<proteinExistence type="predicted"/>
<dbReference type="Gene3D" id="2.30.29.30">
    <property type="entry name" value="Pleckstrin-homology domain (PH domain)/Phosphotyrosine-binding domain (PTB)"/>
    <property type="match status" value="1"/>
</dbReference>
<dbReference type="EMBL" id="MCFE01000417">
    <property type="protein sequence ID" value="ORX89849.1"/>
    <property type="molecule type" value="Genomic_DNA"/>
</dbReference>
<dbReference type="InterPro" id="IPR011993">
    <property type="entry name" value="PH-like_dom_sf"/>
</dbReference>
<feature type="compositionally biased region" description="Basic residues" evidence="8">
    <location>
        <begin position="38"/>
        <end position="50"/>
    </location>
</feature>
<keyword evidence="6" id="KW-0906">Nuclear pore complex</keyword>
<dbReference type="Proteomes" id="UP000193498">
    <property type="component" value="Unassembled WGS sequence"/>
</dbReference>
<evidence type="ECO:0000256" key="1">
    <source>
        <dbReference type="ARBA" id="ARBA00004567"/>
    </source>
</evidence>
<dbReference type="InterPro" id="IPR053074">
    <property type="entry name" value="NPC_Nucleoporin"/>
</dbReference>
<feature type="compositionally biased region" description="Basic and acidic residues" evidence="8">
    <location>
        <begin position="299"/>
        <end position="314"/>
    </location>
</feature>
<name>A0A1Y1XVR6_9FUNG</name>
<evidence type="ECO:0000256" key="7">
    <source>
        <dbReference type="ARBA" id="ARBA00023242"/>
    </source>
</evidence>
<evidence type="ECO:0000256" key="3">
    <source>
        <dbReference type="ARBA" id="ARBA00022816"/>
    </source>
</evidence>
<feature type="compositionally biased region" description="Acidic residues" evidence="8">
    <location>
        <begin position="545"/>
        <end position="559"/>
    </location>
</feature>
<keyword evidence="7" id="KW-0539">Nucleus</keyword>
<dbReference type="InterPro" id="IPR000156">
    <property type="entry name" value="Ran_bind_dom"/>
</dbReference>